<keyword evidence="3" id="KW-1185">Reference proteome</keyword>
<dbReference type="OrthoDB" id="331287at2"/>
<dbReference type="RefSeq" id="WP_100748520.1">
    <property type="nucleotide sequence ID" value="NZ_NPEF02000030.1"/>
</dbReference>
<dbReference type="EMBL" id="NPEF02000030">
    <property type="protein sequence ID" value="MDV6237698.1"/>
    <property type="molecule type" value="Genomic_DNA"/>
</dbReference>
<reference evidence="1 3" key="2">
    <citation type="journal article" date="2018" name="Microb. Genom.">
        <title>Deciphering the unexplored Leptospira diversity from soils uncovers genomic evolution to virulence.</title>
        <authorList>
            <person name="Thibeaux R."/>
            <person name="Iraola G."/>
            <person name="Ferres I."/>
            <person name="Bierque E."/>
            <person name="Girault D."/>
            <person name="Soupe-Gilbert M.E."/>
            <person name="Picardeau M."/>
            <person name="Goarant C."/>
        </authorList>
    </citation>
    <scope>NUCLEOTIDE SEQUENCE [LARGE SCALE GENOMIC DNA]</scope>
    <source>
        <strain evidence="1 3">ATI7-C-A5</strain>
    </source>
</reference>
<accession>A0A2N0BEQ2</accession>
<protein>
    <submittedName>
        <fullName evidence="2">Toxin-antitoxin system HicB family antitoxin</fullName>
    </submittedName>
</protein>
<dbReference type="InterPro" id="IPR010985">
    <property type="entry name" value="Ribbon_hlx_hlx"/>
</dbReference>
<accession>A0A2N0B2R5</accession>
<evidence type="ECO:0000313" key="1">
    <source>
        <dbReference type="EMBL" id="MDV6237698.1"/>
    </source>
</evidence>
<name>A0A2N0BEQ2_9LEPT</name>
<evidence type="ECO:0000313" key="3">
    <source>
        <dbReference type="Proteomes" id="UP000232122"/>
    </source>
</evidence>
<dbReference type="InterPro" id="IPR013321">
    <property type="entry name" value="Arc_rbn_hlx_hlx"/>
</dbReference>
<dbReference type="GO" id="GO:0006355">
    <property type="term" value="P:regulation of DNA-templated transcription"/>
    <property type="evidence" value="ECO:0007669"/>
    <property type="project" value="InterPro"/>
</dbReference>
<dbReference type="Gene3D" id="1.10.1220.10">
    <property type="entry name" value="Met repressor-like"/>
    <property type="match status" value="1"/>
</dbReference>
<evidence type="ECO:0000313" key="2">
    <source>
        <dbReference type="EMBL" id="PJZ90813.1"/>
    </source>
</evidence>
<reference evidence="2" key="1">
    <citation type="submission" date="2017-07" db="EMBL/GenBank/DDBJ databases">
        <title>Leptospira spp. isolated from tropical soils.</title>
        <authorList>
            <person name="Thibeaux R."/>
            <person name="Iraola G."/>
            <person name="Ferres I."/>
            <person name="Bierque E."/>
            <person name="Girault D."/>
            <person name="Soupe-Gilbert M.-E."/>
            <person name="Picardeau M."/>
            <person name="Goarant C."/>
        </authorList>
    </citation>
    <scope>NUCLEOTIDE SEQUENCE [LARGE SCALE GENOMIC DNA]</scope>
    <source>
        <strain evidence="2">ATI7-C-A5</strain>
    </source>
</reference>
<gene>
    <name evidence="1" type="ORF">CH379_018875</name>
    <name evidence="2" type="ORF">CH379_22195</name>
</gene>
<organism evidence="2">
    <name type="scientific">Leptospira ellisii</name>
    <dbReference type="NCBI Taxonomy" id="2023197"/>
    <lineage>
        <taxon>Bacteria</taxon>
        <taxon>Pseudomonadati</taxon>
        <taxon>Spirochaetota</taxon>
        <taxon>Spirochaetia</taxon>
        <taxon>Leptospirales</taxon>
        <taxon>Leptospiraceae</taxon>
        <taxon>Leptospira</taxon>
    </lineage>
</organism>
<dbReference type="EMBL" id="NPEF01000514">
    <property type="protein sequence ID" value="PJZ90813.1"/>
    <property type="molecule type" value="Genomic_DNA"/>
</dbReference>
<dbReference type="AlphaFoldDB" id="A0A2N0BEQ2"/>
<dbReference type="InterPro" id="IPR008651">
    <property type="entry name" value="Uncharacterised_HicB"/>
</dbReference>
<sequence>MKTKASVLTIRIPSELKHKIEKVAEEQGVSINQLALYAFTKEIQDLETSQYFEKYYKGKTKRQIFEDFRNVLSEINSDGKVPAWDKL</sequence>
<dbReference type="Pfam" id="PF05534">
    <property type="entry name" value="HicB"/>
    <property type="match status" value="1"/>
</dbReference>
<proteinExistence type="predicted"/>
<reference evidence="1" key="3">
    <citation type="submission" date="2023-10" db="EMBL/GenBank/DDBJ databases">
        <authorList>
            <person name="Picardeau M."/>
            <person name="Thibeaux R."/>
        </authorList>
    </citation>
    <scope>NUCLEOTIDE SEQUENCE</scope>
    <source>
        <strain evidence="1">ATI7-C-A5</strain>
    </source>
</reference>
<dbReference type="Proteomes" id="UP000232122">
    <property type="component" value="Unassembled WGS sequence"/>
</dbReference>
<comment type="caution">
    <text evidence="2">The sequence shown here is derived from an EMBL/GenBank/DDBJ whole genome shotgun (WGS) entry which is preliminary data.</text>
</comment>
<dbReference type="SUPFAM" id="SSF47598">
    <property type="entry name" value="Ribbon-helix-helix"/>
    <property type="match status" value="1"/>
</dbReference>